<accession>A0A9P8V950</accession>
<feature type="region of interest" description="Disordered" evidence="2">
    <location>
        <begin position="96"/>
        <end position="128"/>
    </location>
</feature>
<keyword evidence="1" id="KW-0175">Coiled coil</keyword>
<organism evidence="3 4">
    <name type="scientific">Plectosphaerella plurivora</name>
    <dbReference type="NCBI Taxonomy" id="936078"/>
    <lineage>
        <taxon>Eukaryota</taxon>
        <taxon>Fungi</taxon>
        <taxon>Dikarya</taxon>
        <taxon>Ascomycota</taxon>
        <taxon>Pezizomycotina</taxon>
        <taxon>Sordariomycetes</taxon>
        <taxon>Hypocreomycetidae</taxon>
        <taxon>Glomerellales</taxon>
        <taxon>Plectosphaerellaceae</taxon>
        <taxon>Plectosphaerella</taxon>
    </lineage>
</organism>
<protein>
    <submittedName>
        <fullName evidence="3">Uncharacterized protein</fullName>
    </submittedName>
</protein>
<proteinExistence type="predicted"/>
<name>A0A9P8V950_9PEZI</name>
<reference evidence="3" key="1">
    <citation type="journal article" date="2021" name="Nat. Commun.">
        <title>Genetic determinants of endophytism in the Arabidopsis root mycobiome.</title>
        <authorList>
            <person name="Mesny F."/>
            <person name="Miyauchi S."/>
            <person name="Thiergart T."/>
            <person name="Pickel B."/>
            <person name="Atanasova L."/>
            <person name="Karlsson M."/>
            <person name="Huettel B."/>
            <person name="Barry K.W."/>
            <person name="Haridas S."/>
            <person name="Chen C."/>
            <person name="Bauer D."/>
            <person name="Andreopoulos W."/>
            <person name="Pangilinan J."/>
            <person name="LaButti K."/>
            <person name="Riley R."/>
            <person name="Lipzen A."/>
            <person name="Clum A."/>
            <person name="Drula E."/>
            <person name="Henrissat B."/>
            <person name="Kohler A."/>
            <person name="Grigoriev I.V."/>
            <person name="Martin F.M."/>
            <person name="Hacquard S."/>
        </authorList>
    </citation>
    <scope>NUCLEOTIDE SEQUENCE</scope>
    <source>
        <strain evidence="3">MPI-SDFR-AT-0117</strain>
    </source>
</reference>
<evidence type="ECO:0000313" key="3">
    <source>
        <dbReference type="EMBL" id="KAH6685048.1"/>
    </source>
</evidence>
<feature type="compositionally biased region" description="Low complexity" evidence="2">
    <location>
        <begin position="172"/>
        <end position="199"/>
    </location>
</feature>
<feature type="compositionally biased region" description="Polar residues" evidence="2">
    <location>
        <begin position="141"/>
        <end position="150"/>
    </location>
</feature>
<sequence>QLPRQPPIQFEATCACLPPRSIHSSNFFLCSAQLKPHSSTSSSGDTLYCFFPSSNHPLRQNTTHTFALSIIQINPFRPSGGFHQPIMDAINHHVEDGPTTSIQKRKRHEIADNQQKRHKAASDTSSDNITAVDFAKMNKSFNQAGPITNTEPRKDDAVEQIPQEEKGDSSEELSSVLGEEPSVSVKAAPSQSSSHGSAQHGDKKKKRKQQAKPVYTAGNPSVSFVQKKSVSEAGSLVQADPVQEADESGMPVTLSLFSHVIKDGSPPRRRCPETETLVLDWEEAMFTAEIPFDVMDDMLKHIGDAQWTGSGSKWLKKYEKVTQLDQRFQQHDPTSQLGQHLLHILDICSRYQHRHYAAEQIELIGDLNSNDETVIAGQVHLIESRVLPSIGLKAKKSELVHHIIPLAVAAAFAIFLSGEDLEGPRIYHSMASLKVLRQLVGVISELAMLIGPNGDELATLCAVLTEDIAKTLDNIGVQVVNERKAVAAEKAAEAEAKAKKAAIQHRKAQFFASAERFLEQGHTKRPHHEELAIRGSSVASALSTSPSEASWWAA</sequence>
<evidence type="ECO:0000313" key="4">
    <source>
        <dbReference type="Proteomes" id="UP000770015"/>
    </source>
</evidence>
<feature type="coiled-coil region" evidence="1">
    <location>
        <begin position="477"/>
        <end position="504"/>
    </location>
</feature>
<evidence type="ECO:0000256" key="1">
    <source>
        <dbReference type="SAM" id="Coils"/>
    </source>
</evidence>
<dbReference type="OrthoDB" id="10528069at2759"/>
<gene>
    <name evidence="3" type="ORF">F5X68DRAFT_21738</name>
</gene>
<evidence type="ECO:0000256" key="2">
    <source>
        <dbReference type="SAM" id="MobiDB-lite"/>
    </source>
</evidence>
<comment type="caution">
    <text evidence="3">The sequence shown here is derived from an EMBL/GenBank/DDBJ whole genome shotgun (WGS) entry which is preliminary data.</text>
</comment>
<feature type="compositionally biased region" description="Basic and acidic residues" evidence="2">
    <location>
        <begin position="151"/>
        <end position="169"/>
    </location>
</feature>
<feature type="non-terminal residue" evidence="3">
    <location>
        <position position="554"/>
    </location>
</feature>
<feature type="region of interest" description="Disordered" evidence="2">
    <location>
        <begin position="141"/>
        <end position="220"/>
    </location>
</feature>
<dbReference type="EMBL" id="JAGSXJ010000016">
    <property type="protein sequence ID" value="KAH6685048.1"/>
    <property type="molecule type" value="Genomic_DNA"/>
</dbReference>
<dbReference type="AlphaFoldDB" id="A0A9P8V950"/>
<dbReference type="Proteomes" id="UP000770015">
    <property type="component" value="Unassembled WGS sequence"/>
</dbReference>
<keyword evidence="4" id="KW-1185">Reference proteome</keyword>